<feature type="domain" description="DUF2828" evidence="1">
    <location>
        <begin position="166"/>
        <end position="240"/>
    </location>
</feature>
<dbReference type="InterPro" id="IPR058580">
    <property type="entry name" value="DUF2828"/>
</dbReference>
<dbReference type="Pfam" id="PF11443">
    <property type="entry name" value="DUF2828"/>
    <property type="match status" value="1"/>
</dbReference>
<feature type="domain" description="DUF7788" evidence="2">
    <location>
        <begin position="314"/>
        <end position="483"/>
    </location>
</feature>
<sequence>MAIKFLTKLRKELYNVSEVEDFEYVIKDLKNDNKAILKFLTTSKDLRNKSEAEIIECFISAFECNGLLAIKALFYIRDKVCGLGERRVFKVIINYLALNESEILVKNLQLIYKYGRWDDYYVLFYTPLEEEVIRLFKNQLSIDLNSKTPSMLGKWLKSENTSSKNSRKLAVRTRRLLGYTSQQYRLILSSLRKKIDIIEKKISAGNFNSIDYSNFSLDTCLRYKNSFIRNDRERYMKHIKIYNKNDKLKLNTDRIKNLTQTPFNIIELIMNNKGSITHETKSIYENIWNIVCDNYKEILQDTYVIIAISDKAIKACAEAYKVCISTVLFFNNFNSSSFKDYYMYFKKDPYFAKVQSCGIVEQVNNMKNFKLSTPNNIESALDLLLFTSIKKDLSNNKIPKNILIISDLDLEHKYKESNDIQLIKNKWKTSGYIMPKLKFWQIEEGSLNKSISKDIYSNIFARGYSKEIFTSLLKEEVINSDELILKSLENNRYNDISY</sequence>
<dbReference type="AlphaFoldDB" id="A0A1H0NDQ6"/>
<dbReference type="Pfam" id="PF25043">
    <property type="entry name" value="DUF7788"/>
    <property type="match status" value="1"/>
</dbReference>
<protein>
    <recommendedName>
        <fullName evidence="5">TROVE domain-containing protein</fullName>
    </recommendedName>
</protein>
<dbReference type="Proteomes" id="UP000198597">
    <property type="component" value="Unassembled WGS sequence"/>
</dbReference>
<evidence type="ECO:0008006" key="5">
    <source>
        <dbReference type="Google" id="ProtNLM"/>
    </source>
</evidence>
<dbReference type="STRING" id="94869.SAMN04488529_101795"/>
<reference evidence="3 4" key="1">
    <citation type="submission" date="2016-10" db="EMBL/GenBank/DDBJ databases">
        <authorList>
            <person name="de Groot N.N."/>
        </authorList>
    </citation>
    <scope>NUCLEOTIDE SEQUENCE [LARGE SCALE GENOMIC DNA]</scope>
    <source>
        <strain evidence="3 4">DSM 12272</strain>
    </source>
</reference>
<gene>
    <name evidence="3" type="ORF">SAMN04488529_101795</name>
</gene>
<dbReference type="PANTHER" id="PTHR31373">
    <property type="entry name" value="OS06G0652100 PROTEIN"/>
    <property type="match status" value="1"/>
</dbReference>
<accession>A0A1H0NDQ6</accession>
<keyword evidence="4" id="KW-1185">Reference proteome</keyword>
<dbReference type="InterPro" id="IPR011205">
    <property type="entry name" value="UCP015417_vWA"/>
</dbReference>
<evidence type="ECO:0000259" key="2">
    <source>
        <dbReference type="Pfam" id="PF25043"/>
    </source>
</evidence>
<evidence type="ECO:0000313" key="3">
    <source>
        <dbReference type="EMBL" id="SDO90788.1"/>
    </source>
</evidence>
<evidence type="ECO:0000313" key="4">
    <source>
        <dbReference type="Proteomes" id="UP000198597"/>
    </source>
</evidence>
<proteinExistence type="predicted"/>
<dbReference type="InterPro" id="IPR056690">
    <property type="entry name" value="DUF7788"/>
</dbReference>
<dbReference type="PANTHER" id="PTHR31373:SF17">
    <property type="entry name" value="OS06G0652100 PROTEIN"/>
    <property type="match status" value="1"/>
</dbReference>
<evidence type="ECO:0000259" key="1">
    <source>
        <dbReference type="Pfam" id="PF11443"/>
    </source>
</evidence>
<dbReference type="EMBL" id="FNJM01000001">
    <property type="protein sequence ID" value="SDO90788.1"/>
    <property type="molecule type" value="Genomic_DNA"/>
</dbReference>
<name>A0A1H0NDQ6_9CLOT</name>
<dbReference type="RefSeq" id="WP_175490759.1">
    <property type="nucleotide sequence ID" value="NZ_FNJM01000001.1"/>
</dbReference>
<organism evidence="3 4">
    <name type="scientific">Clostridium gasigenes</name>
    <dbReference type="NCBI Taxonomy" id="94869"/>
    <lineage>
        <taxon>Bacteria</taxon>
        <taxon>Bacillati</taxon>
        <taxon>Bacillota</taxon>
        <taxon>Clostridia</taxon>
        <taxon>Eubacteriales</taxon>
        <taxon>Clostridiaceae</taxon>
        <taxon>Clostridium</taxon>
    </lineage>
</organism>